<sequence length="154" mass="15931">MDMQGSERIEAPVDAVWKALNDPDVLRQAIPGCESLEKTSDTTMVAKVVLKIGPIKAKFEGAVELQNLNPPQSYTISGEGKGGLAGFAKGGADVSLESDGPSATVLTYVVKAEVGGKIAQLGSRLIESTSKKLAAEFFSNFSAAVGAENSQASA</sequence>
<evidence type="ECO:0000313" key="2">
    <source>
        <dbReference type="Proteomes" id="UP000247536"/>
    </source>
</evidence>
<dbReference type="Gene3D" id="3.30.530.20">
    <property type="match status" value="1"/>
</dbReference>
<protein>
    <submittedName>
        <fullName evidence="1">Carbon monoxide dehydrogenase</fullName>
    </submittedName>
</protein>
<dbReference type="Pfam" id="PF06240">
    <property type="entry name" value="COXG"/>
    <property type="match status" value="1"/>
</dbReference>
<evidence type="ECO:0000313" key="1">
    <source>
        <dbReference type="EMBL" id="PYB70247.1"/>
    </source>
</evidence>
<proteinExistence type="predicted"/>
<dbReference type="RefSeq" id="WP_110793766.1">
    <property type="nucleotide sequence ID" value="NZ_QJRY01000010.1"/>
</dbReference>
<dbReference type="InterPro" id="IPR010419">
    <property type="entry name" value="CO_DH_gsu"/>
</dbReference>
<dbReference type="PANTHER" id="PTHR38588">
    <property type="entry name" value="BLL0334 PROTEIN"/>
    <property type="match status" value="1"/>
</dbReference>
<name>A0ABX5NN34_9HYPH</name>
<dbReference type="PANTHER" id="PTHR38588:SF1">
    <property type="entry name" value="BLL0334 PROTEIN"/>
    <property type="match status" value="1"/>
</dbReference>
<comment type="caution">
    <text evidence="1">The sequence shown here is derived from an EMBL/GenBank/DDBJ whole genome shotgun (WGS) entry which is preliminary data.</text>
</comment>
<dbReference type="SUPFAM" id="SSF55961">
    <property type="entry name" value="Bet v1-like"/>
    <property type="match status" value="1"/>
</dbReference>
<dbReference type="EMBL" id="QJRY01000010">
    <property type="protein sequence ID" value="PYB70247.1"/>
    <property type="molecule type" value="Genomic_DNA"/>
</dbReference>
<reference evidence="1 2" key="1">
    <citation type="submission" date="2018-06" db="EMBL/GenBank/DDBJ databases">
        <title>Rhizobium wuzhouense sp. nov., isolated from roots of Oryza officinalis.</title>
        <authorList>
            <person name="Yuan T."/>
        </authorList>
    </citation>
    <scope>NUCLEOTIDE SEQUENCE [LARGE SCALE GENOMIC DNA]</scope>
    <source>
        <strain evidence="1 2">W44</strain>
    </source>
</reference>
<dbReference type="InterPro" id="IPR023393">
    <property type="entry name" value="START-like_dom_sf"/>
</dbReference>
<gene>
    <name evidence="1" type="ORF">DMY87_21905</name>
</gene>
<accession>A0ABX5NN34</accession>
<dbReference type="CDD" id="cd05018">
    <property type="entry name" value="CoxG"/>
    <property type="match status" value="1"/>
</dbReference>
<organism evidence="1 2">
    <name type="scientific">Rhizobium wuzhouense</name>
    <dbReference type="NCBI Taxonomy" id="1986026"/>
    <lineage>
        <taxon>Bacteria</taxon>
        <taxon>Pseudomonadati</taxon>
        <taxon>Pseudomonadota</taxon>
        <taxon>Alphaproteobacteria</taxon>
        <taxon>Hyphomicrobiales</taxon>
        <taxon>Rhizobiaceae</taxon>
        <taxon>Rhizobium/Agrobacterium group</taxon>
        <taxon>Rhizobium</taxon>
    </lineage>
</organism>
<dbReference type="Proteomes" id="UP000247536">
    <property type="component" value="Unassembled WGS sequence"/>
</dbReference>
<keyword evidence="2" id="KW-1185">Reference proteome</keyword>